<accession>A0ABR4HZ64</accession>
<feature type="region of interest" description="Disordered" evidence="1">
    <location>
        <begin position="1"/>
        <end position="160"/>
    </location>
</feature>
<feature type="domain" description="Glycine zipper 2TM" evidence="2">
    <location>
        <begin position="160"/>
        <end position="198"/>
    </location>
</feature>
<evidence type="ECO:0000259" key="2">
    <source>
        <dbReference type="Pfam" id="PF05433"/>
    </source>
</evidence>
<evidence type="ECO:0000256" key="1">
    <source>
        <dbReference type="SAM" id="MobiDB-lite"/>
    </source>
</evidence>
<feature type="compositionally biased region" description="Basic and acidic residues" evidence="1">
    <location>
        <begin position="34"/>
        <end position="45"/>
    </location>
</feature>
<feature type="compositionally biased region" description="Basic residues" evidence="1">
    <location>
        <begin position="219"/>
        <end position="241"/>
    </location>
</feature>
<feature type="compositionally biased region" description="Basic and acidic residues" evidence="1">
    <location>
        <begin position="242"/>
        <end position="251"/>
    </location>
</feature>
<dbReference type="Proteomes" id="UP001610334">
    <property type="component" value="Unassembled WGS sequence"/>
</dbReference>
<organism evidence="3 4">
    <name type="scientific">Aspergillus granulosus</name>
    <dbReference type="NCBI Taxonomy" id="176169"/>
    <lineage>
        <taxon>Eukaryota</taxon>
        <taxon>Fungi</taxon>
        <taxon>Dikarya</taxon>
        <taxon>Ascomycota</taxon>
        <taxon>Pezizomycotina</taxon>
        <taxon>Eurotiomycetes</taxon>
        <taxon>Eurotiomycetidae</taxon>
        <taxon>Eurotiales</taxon>
        <taxon>Aspergillaceae</taxon>
        <taxon>Aspergillus</taxon>
        <taxon>Aspergillus subgen. Nidulantes</taxon>
    </lineage>
</organism>
<dbReference type="PANTHER" id="PTHR37014">
    <property type="entry name" value="EXPRESSION LETHALITY PROTEIN HEL10, PUTATIVE (AFU_ORTHOLOGUE AFUA_1G06580)-RELATED"/>
    <property type="match status" value="1"/>
</dbReference>
<dbReference type="InterPro" id="IPR008816">
    <property type="entry name" value="Gly_zipper_2TM_dom"/>
</dbReference>
<feature type="compositionally biased region" description="Polar residues" evidence="1">
    <location>
        <begin position="88"/>
        <end position="104"/>
    </location>
</feature>
<dbReference type="Pfam" id="PF05433">
    <property type="entry name" value="Rick_17kDa_Anti"/>
    <property type="match status" value="1"/>
</dbReference>
<name>A0ABR4HZ64_9EURO</name>
<proteinExistence type="predicted"/>
<evidence type="ECO:0000313" key="3">
    <source>
        <dbReference type="EMBL" id="KAL2820786.1"/>
    </source>
</evidence>
<reference evidence="3 4" key="1">
    <citation type="submission" date="2024-07" db="EMBL/GenBank/DDBJ databases">
        <title>Section-level genome sequencing and comparative genomics of Aspergillus sections Usti and Cavernicolus.</title>
        <authorList>
            <consortium name="Lawrence Berkeley National Laboratory"/>
            <person name="Nybo J.L."/>
            <person name="Vesth T.C."/>
            <person name="Theobald S."/>
            <person name="Frisvad J.C."/>
            <person name="Larsen T.O."/>
            <person name="Kjaerboelling I."/>
            <person name="Rothschild-Mancinelli K."/>
            <person name="Lyhne E.K."/>
            <person name="Kogle M.E."/>
            <person name="Barry K."/>
            <person name="Clum A."/>
            <person name="Na H."/>
            <person name="Ledsgaard L."/>
            <person name="Lin J."/>
            <person name="Lipzen A."/>
            <person name="Kuo A."/>
            <person name="Riley R."/>
            <person name="Mondo S."/>
            <person name="Labutti K."/>
            <person name="Haridas S."/>
            <person name="Pangalinan J."/>
            <person name="Salamov A.A."/>
            <person name="Simmons B.A."/>
            <person name="Magnuson J.K."/>
            <person name="Chen J."/>
            <person name="Drula E."/>
            <person name="Henrissat B."/>
            <person name="Wiebenga A."/>
            <person name="Lubbers R.J."/>
            <person name="Gomes A.C."/>
            <person name="Makela M.R."/>
            <person name="Stajich J."/>
            <person name="Grigoriev I.V."/>
            <person name="Mortensen U.H."/>
            <person name="De Vries R.P."/>
            <person name="Baker S.E."/>
            <person name="Andersen M.R."/>
        </authorList>
    </citation>
    <scope>NUCLEOTIDE SEQUENCE [LARGE SCALE GENOMIC DNA]</scope>
    <source>
        <strain evidence="3 4">CBS 588.65</strain>
    </source>
</reference>
<feature type="compositionally biased region" description="Basic and acidic residues" evidence="1">
    <location>
        <begin position="127"/>
        <end position="157"/>
    </location>
</feature>
<sequence>MNFCLSTTLDMPDPYYNQPQGYPTTTTGGNTEGLYRHSSYDHDTPPHQGQGHPYVRPQYSVHSGHGHSESALPYHPQPTEQNDHRSRQYGSTGSEDYNHDNTLLSPHYEPRGRSYRGSNAEYYEEPSQSHRYTENSSSPEHRSREDERSGSGDEGERGIGGALVGGATGYYLGHKKHHGVLGAIGGTILGNFIENKVGERRDGRHSSHHHDHHSEHYHPARHRSRSRHSHRSRSRHSHRSRSRDSRRSTDS</sequence>
<evidence type="ECO:0000313" key="4">
    <source>
        <dbReference type="Proteomes" id="UP001610334"/>
    </source>
</evidence>
<feature type="region of interest" description="Disordered" evidence="1">
    <location>
        <begin position="200"/>
        <end position="251"/>
    </location>
</feature>
<protein>
    <recommendedName>
        <fullName evidence="2">Glycine zipper 2TM domain-containing protein</fullName>
    </recommendedName>
</protein>
<dbReference type="PANTHER" id="PTHR37014:SF9">
    <property type="entry name" value="CONSERVED HISTIDINE-RICH PROTEIN (AFU_ORTHOLOGUE AFUA_1G11910)"/>
    <property type="match status" value="1"/>
</dbReference>
<keyword evidence="4" id="KW-1185">Reference proteome</keyword>
<feature type="compositionally biased region" description="Low complexity" evidence="1">
    <location>
        <begin position="14"/>
        <end position="29"/>
    </location>
</feature>
<dbReference type="EMBL" id="JBFXLT010000006">
    <property type="protein sequence ID" value="KAL2820786.1"/>
    <property type="molecule type" value="Genomic_DNA"/>
</dbReference>
<gene>
    <name evidence="3" type="ORF">BJX63DRAFT_284530</name>
</gene>
<comment type="caution">
    <text evidence="3">The sequence shown here is derived from an EMBL/GenBank/DDBJ whole genome shotgun (WGS) entry which is preliminary data.</text>
</comment>